<evidence type="ECO:0000313" key="2">
    <source>
        <dbReference type="Proteomes" id="UP000321518"/>
    </source>
</evidence>
<proteinExistence type="predicted"/>
<protein>
    <submittedName>
        <fullName evidence="1">Proteophosphoglycan ppg4</fullName>
    </submittedName>
</protein>
<sequence length="140" mass="16371">MEAYYRTFHPWVWLKLALDNNGDAYALKQLRSRLSKLQSAGLNQERDDGASVVELQSAITFILSRQRDRWNRLYGLLDIRDKYLEQYKNICPWKVDDEIMDETLEAMDFTAPTAAHHSLWPFLLPPPEAGLVCRRDKDVD</sequence>
<dbReference type="OrthoDB" id="2531591at2759"/>
<gene>
    <name evidence="1" type="ORF">Rt10032_c07g3186</name>
</gene>
<dbReference type="EMBL" id="BJWK01000007">
    <property type="protein sequence ID" value="GEM09169.1"/>
    <property type="molecule type" value="Genomic_DNA"/>
</dbReference>
<comment type="caution">
    <text evidence="1">The sequence shown here is derived from an EMBL/GenBank/DDBJ whole genome shotgun (WGS) entry which is preliminary data.</text>
</comment>
<reference evidence="1 2" key="1">
    <citation type="submission" date="2019-07" db="EMBL/GenBank/DDBJ databases">
        <title>Rhodotorula toruloides NBRC10032 genome sequencing.</title>
        <authorList>
            <person name="Shida Y."/>
            <person name="Takaku H."/>
            <person name="Ogasawara W."/>
            <person name="Mori K."/>
        </authorList>
    </citation>
    <scope>NUCLEOTIDE SEQUENCE [LARGE SCALE GENOMIC DNA]</scope>
    <source>
        <strain evidence="1 2">NBRC10032</strain>
    </source>
</reference>
<name>A0A511KFM4_RHOTO</name>
<evidence type="ECO:0000313" key="1">
    <source>
        <dbReference type="EMBL" id="GEM09169.1"/>
    </source>
</evidence>
<organism evidence="1 2">
    <name type="scientific">Rhodotorula toruloides</name>
    <name type="common">Yeast</name>
    <name type="synonym">Rhodosporidium toruloides</name>
    <dbReference type="NCBI Taxonomy" id="5286"/>
    <lineage>
        <taxon>Eukaryota</taxon>
        <taxon>Fungi</taxon>
        <taxon>Dikarya</taxon>
        <taxon>Basidiomycota</taxon>
        <taxon>Pucciniomycotina</taxon>
        <taxon>Microbotryomycetes</taxon>
        <taxon>Sporidiobolales</taxon>
        <taxon>Sporidiobolaceae</taxon>
        <taxon>Rhodotorula</taxon>
    </lineage>
</organism>
<accession>A0A511KFM4</accession>
<dbReference type="AlphaFoldDB" id="A0A511KFM4"/>
<dbReference type="Proteomes" id="UP000321518">
    <property type="component" value="Unassembled WGS sequence"/>
</dbReference>